<keyword evidence="5 9" id="KW-0812">Transmembrane</keyword>
<reference evidence="11 12" key="1">
    <citation type="submission" date="2020-08" db="EMBL/GenBank/DDBJ databases">
        <title>Genomic Encyclopedia of Type Strains, Phase III (KMG-III): the genomes of soil and plant-associated and newly described type strains.</title>
        <authorList>
            <person name="Whitman W."/>
        </authorList>
    </citation>
    <scope>NUCLEOTIDE SEQUENCE [LARGE SCALE GENOMIC DNA]</scope>
    <source>
        <strain evidence="11 12">CECT 8803</strain>
    </source>
</reference>
<comment type="similarity">
    <text evidence="8 9">Belongs to the TRAP transporter small permease family.</text>
</comment>
<comment type="caution">
    <text evidence="11">The sequence shown here is derived from an EMBL/GenBank/DDBJ whole genome shotgun (WGS) entry which is preliminary data.</text>
</comment>
<keyword evidence="4 9" id="KW-0997">Cell inner membrane</keyword>
<evidence type="ECO:0000256" key="4">
    <source>
        <dbReference type="ARBA" id="ARBA00022519"/>
    </source>
</evidence>
<feature type="transmembrane region" description="Helical" evidence="9">
    <location>
        <begin position="12"/>
        <end position="35"/>
    </location>
</feature>
<evidence type="ECO:0000256" key="3">
    <source>
        <dbReference type="ARBA" id="ARBA00022475"/>
    </source>
</evidence>
<organism evidence="11 12">
    <name type="scientific">Limibacillus halophilus</name>
    <dbReference type="NCBI Taxonomy" id="1579333"/>
    <lineage>
        <taxon>Bacteria</taxon>
        <taxon>Pseudomonadati</taxon>
        <taxon>Pseudomonadota</taxon>
        <taxon>Alphaproteobacteria</taxon>
        <taxon>Rhodospirillales</taxon>
        <taxon>Rhodovibrionaceae</taxon>
        <taxon>Limibacillus</taxon>
    </lineage>
</organism>
<proteinExistence type="inferred from homology"/>
<sequence length="182" mass="19449">MSLIRTSLDRLYRVCGYIAAILLAGIAILILAQIVGRFFGVLVPAANEMAGFFMAGSTFLALAYSFRAGSHIRVTLVLSVLPLKLRRFFDILVLVAGGALLAYSTWYTALLVKDSLRFGEVSDGLLGIPLAIPQSAMLFGLAMLTVAIVDELVNLLQGNTPSFEDSADVVLAKPDATTKTGH</sequence>
<evidence type="ECO:0000256" key="8">
    <source>
        <dbReference type="ARBA" id="ARBA00038436"/>
    </source>
</evidence>
<evidence type="ECO:0000313" key="11">
    <source>
        <dbReference type="EMBL" id="MBB3065397.1"/>
    </source>
</evidence>
<keyword evidence="12" id="KW-1185">Reference proteome</keyword>
<evidence type="ECO:0000313" key="12">
    <source>
        <dbReference type="Proteomes" id="UP000581135"/>
    </source>
</evidence>
<dbReference type="InterPro" id="IPR055348">
    <property type="entry name" value="DctQ"/>
</dbReference>
<evidence type="ECO:0000256" key="1">
    <source>
        <dbReference type="ARBA" id="ARBA00004429"/>
    </source>
</evidence>
<keyword evidence="7 9" id="KW-0472">Membrane</keyword>
<dbReference type="Pfam" id="PF04290">
    <property type="entry name" value="DctQ"/>
    <property type="match status" value="1"/>
</dbReference>
<dbReference type="AlphaFoldDB" id="A0A839SRA1"/>
<dbReference type="RefSeq" id="WP_221205805.1">
    <property type="nucleotide sequence ID" value="NZ_JACHXA010000004.1"/>
</dbReference>
<accession>A0A839SRA1</accession>
<dbReference type="GO" id="GO:0015740">
    <property type="term" value="P:C4-dicarboxylate transport"/>
    <property type="evidence" value="ECO:0007669"/>
    <property type="project" value="TreeGrafter"/>
</dbReference>
<dbReference type="PANTHER" id="PTHR35011">
    <property type="entry name" value="2,3-DIKETO-L-GULONATE TRAP TRANSPORTER SMALL PERMEASE PROTEIN YIAM"/>
    <property type="match status" value="1"/>
</dbReference>
<evidence type="ECO:0000256" key="9">
    <source>
        <dbReference type="RuleBase" id="RU369079"/>
    </source>
</evidence>
<gene>
    <name evidence="11" type="ORF">FHR98_001684</name>
</gene>
<keyword evidence="3" id="KW-1003">Cell membrane</keyword>
<feature type="transmembrane region" description="Helical" evidence="9">
    <location>
        <begin position="126"/>
        <end position="149"/>
    </location>
</feature>
<keyword evidence="6 9" id="KW-1133">Transmembrane helix</keyword>
<protein>
    <recommendedName>
        <fullName evidence="9">TRAP transporter small permease protein</fullName>
    </recommendedName>
</protein>
<comment type="subcellular location">
    <subcellularLocation>
        <location evidence="1 9">Cell inner membrane</location>
        <topology evidence="1 9">Multi-pass membrane protein</topology>
    </subcellularLocation>
</comment>
<dbReference type="GO" id="GO:0022857">
    <property type="term" value="F:transmembrane transporter activity"/>
    <property type="evidence" value="ECO:0007669"/>
    <property type="project" value="UniProtKB-UniRule"/>
</dbReference>
<evidence type="ECO:0000256" key="5">
    <source>
        <dbReference type="ARBA" id="ARBA00022692"/>
    </source>
</evidence>
<dbReference type="InterPro" id="IPR007387">
    <property type="entry name" value="TRAP_DctQ"/>
</dbReference>
<keyword evidence="2 9" id="KW-0813">Transport</keyword>
<feature type="domain" description="Tripartite ATP-independent periplasmic transporters DctQ component" evidence="10">
    <location>
        <begin position="26"/>
        <end position="157"/>
    </location>
</feature>
<evidence type="ECO:0000256" key="7">
    <source>
        <dbReference type="ARBA" id="ARBA00023136"/>
    </source>
</evidence>
<dbReference type="GO" id="GO:0005886">
    <property type="term" value="C:plasma membrane"/>
    <property type="evidence" value="ECO:0007669"/>
    <property type="project" value="UniProtKB-SubCell"/>
</dbReference>
<evidence type="ECO:0000256" key="2">
    <source>
        <dbReference type="ARBA" id="ARBA00022448"/>
    </source>
</evidence>
<feature type="transmembrane region" description="Helical" evidence="9">
    <location>
        <begin position="41"/>
        <end position="66"/>
    </location>
</feature>
<name>A0A839SRA1_9PROT</name>
<dbReference type="Proteomes" id="UP000581135">
    <property type="component" value="Unassembled WGS sequence"/>
</dbReference>
<evidence type="ECO:0000259" key="10">
    <source>
        <dbReference type="Pfam" id="PF04290"/>
    </source>
</evidence>
<feature type="transmembrane region" description="Helical" evidence="9">
    <location>
        <begin position="87"/>
        <end position="106"/>
    </location>
</feature>
<comment type="function">
    <text evidence="9">Part of the tripartite ATP-independent periplasmic (TRAP) transport system.</text>
</comment>
<evidence type="ECO:0000256" key="6">
    <source>
        <dbReference type="ARBA" id="ARBA00022989"/>
    </source>
</evidence>
<dbReference type="EMBL" id="JACHXA010000004">
    <property type="protein sequence ID" value="MBB3065397.1"/>
    <property type="molecule type" value="Genomic_DNA"/>
</dbReference>
<comment type="subunit">
    <text evidence="9">The complex comprises the extracytoplasmic solute receptor protein and the two transmembrane proteins.</text>
</comment>
<dbReference type="PANTHER" id="PTHR35011:SF10">
    <property type="entry name" value="TRAP TRANSPORTER SMALL PERMEASE PROTEIN"/>
    <property type="match status" value="1"/>
</dbReference>